<dbReference type="InterPro" id="IPR012349">
    <property type="entry name" value="Split_barrel_FMN-bd"/>
</dbReference>
<name>A0A7G9YVB3_9EURY</name>
<accession>A0A7G9YVB3</accession>
<dbReference type="Gene3D" id="2.30.110.10">
    <property type="entry name" value="Electron Transport, Fmn-binding Protein, Chain A"/>
    <property type="match status" value="1"/>
</dbReference>
<evidence type="ECO:0008006" key="2">
    <source>
        <dbReference type="Google" id="ProtNLM"/>
    </source>
</evidence>
<dbReference type="NCBIfam" id="TIGR00026">
    <property type="entry name" value="hi_GC_TIGR00026"/>
    <property type="match status" value="1"/>
</dbReference>
<dbReference type="GO" id="GO:0016491">
    <property type="term" value="F:oxidoreductase activity"/>
    <property type="evidence" value="ECO:0007669"/>
    <property type="project" value="InterPro"/>
</dbReference>
<reference evidence="1" key="1">
    <citation type="submission" date="2020-06" db="EMBL/GenBank/DDBJ databases">
        <title>Unique genomic features of the anaerobic methanotrophic archaea.</title>
        <authorList>
            <person name="Chadwick G.L."/>
            <person name="Skennerton C.T."/>
            <person name="Laso-Perez R."/>
            <person name="Leu A.O."/>
            <person name="Speth D.R."/>
            <person name="Yu H."/>
            <person name="Morgan-Lang C."/>
            <person name="Hatzenpichler R."/>
            <person name="Goudeau D."/>
            <person name="Malmstrom R."/>
            <person name="Brazelton W.J."/>
            <person name="Woyke T."/>
            <person name="Hallam S.J."/>
            <person name="Tyson G.W."/>
            <person name="Wegener G."/>
            <person name="Boetius A."/>
            <person name="Orphan V."/>
        </authorList>
    </citation>
    <scope>NUCLEOTIDE SEQUENCE</scope>
</reference>
<proteinExistence type="predicted"/>
<sequence>MLDSRQSKPRGLLWLMFKLPVYIYRLRLGWLLGHRFLMLTPQGRKTGKIRHTVLEVIRYDQTTRESIVVAAYGENADWYRNIQANPAIEIRIWRDRYAPIQRFLTPDEIYTEFSDYERCHPSAARNLPKLLGFKYDGSESGRRALAASFRMVSFCPKNRTAMP</sequence>
<dbReference type="Pfam" id="PF04075">
    <property type="entry name" value="F420H2_quin_red"/>
    <property type="match status" value="1"/>
</dbReference>
<protein>
    <recommendedName>
        <fullName evidence="2">F420H(2)-dependent quinone reductase</fullName>
    </recommendedName>
</protein>
<dbReference type="InterPro" id="IPR004378">
    <property type="entry name" value="F420H2_quin_Rdtase"/>
</dbReference>
<gene>
    <name evidence="1" type="ORF">ACBLIHAL_00005</name>
</gene>
<dbReference type="AlphaFoldDB" id="A0A7G9YVB3"/>
<organism evidence="1">
    <name type="scientific">Candidatus Methanophagaceae archaeon ANME-1 ERB6</name>
    <dbReference type="NCBI Taxonomy" id="2759912"/>
    <lineage>
        <taxon>Archaea</taxon>
        <taxon>Methanobacteriati</taxon>
        <taxon>Methanobacteriota</taxon>
        <taxon>Stenosarchaea group</taxon>
        <taxon>Methanomicrobia</taxon>
        <taxon>Candidatus Methanophagales</taxon>
        <taxon>Candidatus Methanophagaceae</taxon>
    </lineage>
</organism>
<dbReference type="EMBL" id="MT631497">
    <property type="protein sequence ID" value="QNO51947.1"/>
    <property type="molecule type" value="Genomic_DNA"/>
</dbReference>
<evidence type="ECO:0000313" key="1">
    <source>
        <dbReference type="EMBL" id="QNO51947.1"/>
    </source>
</evidence>